<dbReference type="InterPro" id="IPR005801">
    <property type="entry name" value="ADC_synthase"/>
</dbReference>
<feature type="domain" description="Chorismate-utilising enzyme C-terminal" evidence="5">
    <location>
        <begin position="198"/>
        <end position="450"/>
    </location>
</feature>
<comment type="catalytic activity">
    <reaction evidence="1 4">
        <text>chorismate = isochorismate</text>
        <dbReference type="Rhea" id="RHEA:18985"/>
        <dbReference type="ChEBI" id="CHEBI:29748"/>
        <dbReference type="ChEBI" id="CHEBI:29780"/>
        <dbReference type="EC" id="5.4.4.2"/>
    </reaction>
</comment>
<feature type="binding site" evidence="4">
    <location>
        <position position="446"/>
    </location>
    <ligand>
        <name>Mg(2+)</name>
        <dbReference type="ChEBI" id="CHEBI:18420"/>
    </ligand>
</feature>
<dbReference type="AlphaFoldDB" id="A0A5D4T735"/>
<feature type="active site" description="Proton donor" evidence="4">
    <location>
        <position position="267"/>
    </location>
</feature>
<evidence type="ECO:0000313" key="6">
    <source>
        <dbReference type="EMBL" id="TYS71423.1"/>
    </source>
</evidence>
<organism evidence="6 7">
    <name type="scientific">Sutcliffiella horikoshii</name>
    <dbReference type="NCBI Taxonomy" id="79883"/>
    <lineage>
        <taxon>Bacteria</taxon>
        <taxon>Bacillati</taxon>
        <taxon>Bacillota</taxon>
        <taxon>Bacilli</taxon>
        <taxon>Bacillales</taxon>
        <taxon>Bacillaceae</taxon>
        <taxon>Sutcliffiella</taxon>
    </lineage>
</organism>
<comment type="pathway">
    <text evidence="4">Quinol/quinone metabolism; menaquinone biosynthesis.</text>
</comment>
<dbReference type="PANTHER" id="PTHR42839">
    <property type="entry name" value="ISOCHORISMATE SYNTHASE ENTC"/>
    <property type="match status" value="1"/>
</dbReference>
<comment type="pathway">
    <text evidence="4">Quinol/quinone metabolism; 1,4-dihydroxy-2-naphthoate biosynthesis; 1,4-dihydroxy-2-naphthoate from chorismate: step 1/7.</text>
</comment>
<accession>A0A5D4T735</accession>
<dbReference type="UniPathway" id="UPA01057">
    <property type="reaction ID" value="UER00163"/>
</dbReference>
<dbReference type="GO" id="GO:0009234">
    <property type="term" value="P:menaquinone biosynthetic process"/>
    <property type="evidence" value="ECO:0007669"/>
    <property type="project" value="UniProtKB-UniRule"/>
</dbReference>
<dbReference type="Gene3D" id="3.60.120.10">
    <property type="entry name" value="Anthranilate synthase"/>
    <property type="match status" value="1"/>
</dbReference>
<dbReference type="RefSeq" id="WP_010195203.1">
    <property type="nucleotide sequence ID" value="NZ_JBNILI010000001.1"/>
</dbReference>
<dbReference type="NCBIfam" id="TIGR00543">
    <property type="entry name" value="isochor_syn"/>
    <property type="match status" value="1"/>
</dbReference>
<feature type="binding site" evidence="4">
    <location>
        <position position="311"/>
    </location>
    <ligand>
        <name>Mg(2+)</name>
        <dbReference type="ChEBI" id="CHEBI:18420"/>
    </ligand>
</feature>
<comment type="function">
    <text evidence="4">Catalyzes the conversion of chorismate to isochorismate.</text>
</comment>
<evidence type="ECO:0000256" key="1">
    <source>
        <dbReference type="ARBA" id="ARBA00000799"/>
    </source>
</evidence>
<comment type="caution">
    <text evidence="6">The sequence shown here is derived from an EMBL/GenBank/DDBJ whole genome shotgun (WGS) entry which is preliminary data.</text>
</comment>
<reference evidence="6 7" key="1">
    <citation type="submission" date="2019-08" db="EMBL/GenBank/DDBJ databases">
        <title>Bacillus genomes from the desert of Cuatro Cienegas, Coahuila.</title>
        <authorList>
            <person name="Olmedo-Alvarez G."/>
        </authorList>
    </citation>
    <scope>NUCLEOTIDE SEQUENCE [LARGE SCALE GENOMIC DNA]</scope>
    <source>
        <strain evidence="6 7">CH98b_3T</strain>
    </source>
</reference>
<dbReference type="Proteomes" id="UP000324517">
    <property type="component" value="Unassembled WGS sequence"/>
</dbReference>
<comment type="similarity">
    <text evidence="2 4">Belongs to the isochorismate synthase family.</text>
</comment>
<keyword evidence="4" id="KW-0474">Menaquinone biosynthesis</keyword>
<keyword evidence="4" id="KW-0460">Magnesium</keyword>
<dbReference type="InterPro" id="IPR034681">
    <property type="entry name" value="MenF"/>
</dbReference>
<dbReference type="Pfam" id="PF00425">
    <property type="entry name" value="Chorismate_bind"/>
    <property type="match status" value="1"/>
</dbReference>
<dbReference type="SUPFAM" id="SSF56322">
    <property type="entry name" value="ADC synthase"/>
    <property type="match status" value="1"/>
</dbReference>
<evidence type="ECO:0000256" key="3">
    <source>
        <dbReference type="ARBA" id="ARBA00023235"/>
    </source>
</evidence>
<keyword evidence="3 4" id="KW-0413">Isomerase</keyword>
<dbReference type="EC" id="5.4.4.2" evidence="4"/>
<dbReference type="PANTHER" id="PTHR42839:SF1">
    <property type="entry name" value="ISOCHORISMATE SYNTHASE MENF"/>
    <property type="match status" value="1"/>
</dbReference>
<protein>
    <recommendedName>
        <fullName evidence="4">Isochorismate synthase MenF</fullName>
        <ecNumber evidence="4">5.4.4.2</ecNumber>
    </recommendedName>
    <alternativeName>
        <fullName evidence="4">Isochorismate mutase</fullName>
    </alternativeName>
</protein>
<evidence type="ECO:0000256" key="4">
    <source>
        <dbReference type="HAMAP-Rule" id="MF_01935"/>
    </source>
</evidence>
<dbReference type="UniPathway" id="UPA00079"/>
<evidence type="ECO:0000259" key="5">
    <source>
        <dbReference type="Pfam" id="PF00425"/>
    </source>
</evidence>
<evidence type="ECO:0000313" key="7">
    <source>
        <dbReference type="Proteomes" id="UP000324517"/>
    </source>
</evidence>
<sequence>MITIPFHHIVSLWEEAKVKAASINQSVLISYTKKIEQQDPLHFFQKSEQFFEGQRFFWSNPDHSHMMVGAGVTAEFTADGEDDRYHAIETQWKRFIRQAICNEDTHSVGPVMYGGFSFDPKKEKTKLWDQFADALFILPTFMLTKVEGNTYITINYLSDCDESVLKELVRLEEELLSGSSIKHVNTTSIVKCLEMDPMEWKESITKVTEKITDGQMDKVVLARELRVLFQDKVKVTPVLANLMEEQANSYLFTVERGTDCFLGATPEQLVKKQGKKVQSMCLAGSIARGESVEEDAQLGSALLTDEKNMHEHDLVVQMIRASLEKVCENVRTPSEPNLYKMKHIQHLHTPVTAKSTDDCSLSGLIKLLHPTPALGGFPQEISLQTIREVERLDRGWYAGPLGWMDWKEDGEFVVAIRSGLLQEREASLFAGCGIVGDSDPESEYQETQIKFRPMLSALGGNLTR</sequence>
<keyword evidence="4" id="KW-0479">Metal-binding</keyword>
<dbReference type="InterPro" id="IPR015890">
    <property type="entry name" value="Chorismate_C"/>
</dbReference>
<name>A0A5D4T735_9BACI</name>
<evidence type="ECO:0000256" key="2">
    <source>
        <dbReference type="ARBA" id="ARBA00005297"/>
    </source>
</evidence>
<dbReference type="InterPro" id="IPR004561">
    <property type="entry name" value="IsoChor_synthase"/>
</dbReference>
<gene>
    <name evidence="4" type="primary">menF</name>
    <name evidence="6" type="ORF">FZC75_12780</name>
</gene>
<dbReference type="OrthoDB" id="9803598at2"/>
<feature type="active site" description="Proton acceptor" evidence="4">
    <location>
        <position position="218"/>
    </location>
</feature>
<dbReference type="GO" id="GO:0009697">
    <property type="term" value="P:salicylic acid biosynthetic process"/>
    <property type="evidence" value="ECO:0007669"/>
    <property type="project" value="TreeGrafter"/>
</dbReference>
<dbReference type="EMBL" id="VTET01000006">
    <property type="protein sequence ID" value="TYS71423.1"/>
    <property type="molecule type" value="Genomic_DNA"/>
</dbReference>
<dbReference type="HAMAP" id="MF_01935">
    <property type="entry name" value="MenF"/>
    <property type="match status" value="1"/>
</dbReference>
<proteinExistence type="inferred from homology"/>
<dbReference type="GO" id="GO:0008909">
    <property type="term" value="F:isochorismate synthase activity"/>
    <property type="evidence" value="ECO:0007669"/>
    <property type="project" value="UniProtKB-UniRule"/>
</dbReference>
<dbReference type="GO" id="GO:0000287">
    <property type="term" value="F:magnesium ion binding"/>
    <property type="evidence" value="ECO:0007669"/>
    <property type="project" value="UniProtKB-UniRule"/>
</dbReference>
<comment type="cofactor">
    <cofactor evidence="4">
        <name>Mg(2+)</name>
        <dbReference type="ChEBI" id="CHEBI:18420"/>
    </cofactor>
</comment>